<sequence>MHLNKSILLICLLVTFFEWSHETDPFCQPLNPNIDPSNLPKLPQEFQTRIEINILNENRSEELFVKFDYYDKKGEIIKRARDKTSRTIYFFDKNEIFYLEDNRCSATKLNESSQNIYFGLMFDGNSYDMQQSNYFFHFNNGNPTVKLADTKWRDIPIVLFRQVIFKAARIGQRTEPCLSN</sequence>
<evidence type="ECO:0000256" key="1">
    <source>
        <dbReference type="SAM" id="SignalP"/>
    </source>
</evidence>
<dbReference type="EMBL" id="REGN01012570">
    <property type="protein sequence ID" value="RMZ95135.1"/>
    <property type="molecule type" value="Genomic_DNA"/>
</dbReference>
<keyword evidence="3" id="KW-1185">Reference proteome</keyword>
<gene>
    <name evidence="2" type="ORF">BpHYR1_027289</name>
</gene>
<dbReference type="PANTHER" id="PTHR36902:SF1">
    <property type="entry name" value="ENRICHED IN SURFACE-LABELED PROTEOME PROTEIN 9"/>
    <property type="match status" value="1"/>
</dbReference>
<reference evidence="2 3" key="1">
    <citation type="journal article" date="2018" name="Sci. Rep.">
        <title>Genomic signatures of local adaptation to the degree of environmental predictability in rotifers.</title>
        <authorList>
            <person name="Franch-Gras L."/>
            <person name="Hahn C."/>
            <person name="Garcia-Roger E.M."/>
            <person name="Carmona M.J."/>
            <person name="Serra M."/>
            <person name="Gomez A."/>
        </authorList>
    </citation>
    <scope>NUCLEOTIDE SEQUENCE [LARGE SCALE GENOMIC DNA]</scope>
    <source>
        <strain evidence="2">HYR1</strain>
    </source>
</reference>
<dbReference type="OrthoDB" id="5983572at2759"/>
<protein>
    <submittedName>
        <fullName evidence="2">Uncharacterized protein</fullName>
    </submittedName>
</protein>
<feature type="chain" id="PRO_5017977823" evidence="1">
    <location>
        <begin position="23"/>
        <end position="180"/>
    </location>
</feature>
<keyword evidence="1" id="KW-0732">Signal</keyword>
<dbReference type="AlphaFoldDB" id="A0A3M7P7S1"/>
<organism evidence="2 3">
    <name type="scientific">Brachionus plicatilis</name>
    <name type="common">Marine rotifer</name>
    <name type="synonym">Brachionus muelleri</name>
    <dbReference type="NCBI Taxonomy" id="10195"/>
    <lineage>
        <taxon>Eukaryota</taxon>
        <taxon>Metazoa</taxon>
        <taxon>Spiralia</taxon>
        <taxon>Gnathifera</taxon>
        <taxon>Rotifera</taxon>
        <taxon>Eurotatoria</taxon>
        <taxon>Monogononta</taxon>
        <taxon>Pseudotrocha</taxon>
        <taxon>Ploima</taxon>
        <taxon>Brachionidae</taxon>
        <taxon>Brachionus</taxon>
    </lineage>
</organism>
<evidence type="ECO:0000313" key="3">
    <source>
        <dbReference type="Proteomes" id="UP000276133"/>
    </source>
</evidence>
<feature type="signal peptide" evidence="1">
    <location>
        <begin position="1"/>
        <end position="22"/>
    </location>
</feature>
<proteinExistence type="predicted"/>
<evidence type="ECO:0000313" key="2">
    <source>
        <dbReference type="EMBL" id="RMZ95135.1"/>
    </source>
</evidence>
<dbReference type="Proteomes" id="UP000276133">
    <property type="component" value="Unassembled WGS sequence"/>
</dbReference>
<comment type="caution">
    <text evidence="2">The sequence shown here is derived from an EMBL/GenBank/DDBJ whole genome shotgun (WGS) entry which is preliminary data.</text>
</comment>
<dbReference type="PANTHER" id="PTHR36902">
    <property type="entry name" value="ENRICHED IN SURFACE-LABELED PROTEOME PROTEIN 9"/>
    <property type="match status" value="1"/>
</dbReference>
<name>A0A3M7P7S1_BRAPC</name>
<accession>A0A3M7P7S1</accession>